<protein>
    <submittedName>
        <fullName evidence="2">Uncharacterized protein</fullName>
    </submittedName>
</protein>
<evidence type="ECO:0000313" key="3">
    <source>
        <dbReference type="Proteomes" id="UP000247892"/>
    </source>
</evidence>
<dbReference type="AlphaFoldDB" id="A0A318LYZ4"/>
<keyword evidence="1" id="KW-1133">Transmembrane helix</keyword>
<organism evidence="2 3">
    <name type="scientific">Prauserella flavalba</name>
    <dbReference type="NCBI Taxonomy" id="1477506"/>
    <lineage>
        <taxon>Bacteria</taxon>
        <taxon>Bacillati</taxon>
        <taxon>Actinomycetota</taxon>
        <taxon>Actinomycetes</taxon>
        <taxon>Pseudonocardiales</taxon>
        <taxon>Pseudonocardiaceae</taxon>
        <taxon>Prauserella</taxon>
    </lineage>
</organism>
<sequence length="66" mass="7072">MSSSVTSLSRTQNIVVVLFLGWAVVAFLPAVGDVRLAGVSLTAWLLAAYMFCVPVVSLLTTDRQDD</sequence>
<proteinExistence type="predicted"/>
<keyword evidence="1" id="KW-0472">Membrane</keyword>
<dbReference type="Proteomes" id="UP000247892">
    <property type="component" value="Unassembled WGS sequence"/>
</dbReference>
<dbReference type="RefSeq" id="WP_110343444.1">
    <property type="nucleotide sequence ID" value="NZ_JBHVKT010000003.1"/>
</dbReference>
<comment type="caution">
    <text evidence="2">The sequence shown here is derived from an EMBL/GenBank/DDBJ whole genome shotgun (WGS) entry which is preliminary data.</text>
</comment>
<evidence type="ECO:0000313" key="2">
    <source>
        <dbReference type="EMBL" id="PXY18715.1"/>
    </source>
</evidence>
<dbReference type="EMBL" id="MASU01000019">
    <property type="protein sequence ID" value="PXY18715.1"/>
    <property type="molecule type" value="Genomic_DNA"/>
</dbReference>
<evidence type="ECO:0000256" key="1">
    <source>
        <dbReference type="SAM" id="Phobius"/>
    </source>
</evidence>
<feature type="transmembrane region" description="Helical" evidence="1">
    <location>
        <begin position="12"/>
        <end position="31"/>
    </location>
</feature>
<name>A0A318LYZ4_9PSEU</name>
<feature type="transmembrane region" description="Helical" evidence="1">
    <location>
        <begin position="37"/>
        <end position="59"/>
    </location>
</feature>
<dbReference type="OrthoDB" id="9911895at2"/>
<gene>
    <name evidence="2" type="ORF">BA062_34475</name>
</gene>
<reference evidence="2 3" key="1">
    <citation type="submission" date="2016-07" db="EMBL/GenBank/DDBJ databases">
        <title>Draft genome sequence of Prauserella sp. YIM 121212, isolated from alkaline soil.</title>
        <authorList>
            <person name="Ruckert C."/>
            <person name="Albersmeier A."/>
            <person name="Jiang C.-L."/>
            <person name="Jiang Y."/>
            <person name="Kalinowski J."/>
            <person name="Schneider O."/>
            <person name="Winkler A."/>
            <person name="Zotchev S.B."/>
        </authorList>
    </citation>
    <scope>NUCLEOTIDE SEQUENCE [LARGE SCALE GENOMIC DNA]</scope>
    <source>
        <strain evidence="2 3">YIM 121212</strain>
    </source>
</reference>
<keyword evidence="1" id="KW-0812">Transmembrane</keyword>
<accession>A0A318LYZ4</accession>
<keyword evidence="3" id="KW-1185">Reference proteome</keyword>